<keyword evidence="3" id="KW-1185">Reference proteome</keyword>
<name>A0A433D5A4_9FUNG</name>
<feature type="transmembrane region" description="Helical" evidence="1">
    <location>
        <begin position="105"/>
        <end position="126"/>
    </location>
</feature>
<dbReference type="AlphaFoldDB" id="A0A433D5A4"/>
<comment type="caution">
    <text evidence="2">The sequence shown here is derived from an EMBL/GenBank/DDBJ whole genome shotgun (WGS) entry which is preliminary data.</text>
</comment>
<organism evidence="2 3">
    <name type="scientific">Jimgerdemannia flammicorona</name>
    <dbReference type="NCBI Taxonomy" id="994334"/>
    <lineage>
        <taxon>Eukaryota</taxon>
        <taxon>Fungi</taxon>
        <taxon>Fungi incertae sedis</taxon>
        <taxon>Mucoromycota</taxon>
        <taxon>Mucoromycotina</taxon>
        <taxon>Endogonomycetes</taxon>
        <taxon>Endogonales</taxon>
        <taxon>Endogonaceae</taxon>
        <taxon>Jimgerdemannia</taxon>
    </lineage>
</organism>
<evidence type="ECO:0000256" key="1">
    <source>
        <dbReference type="SAM" id="Phobius"/>
    </source>
</evidence>
<evidence type="ECO:0000313" key="2">
    <source>
        <dbReference type="EMBL" id="RUP46011.1"/>
    </source>
</evidence>
<proteinExistence type="predicted"/>
<keyword evidence="1" id="KW-0472">Membrane</keyword>
<dbReference type="EMBL" id="RBNI01006457">
    <property type="protein sequence ID" value="RUP46011.1"/>
    <property type="molecule type" value="Genomic_DNA"/>
</dbReference>
<accession>A0A433D5A4</accession>
<reference evidence="2 3" key="1">
    <citation type="journal article" date="2018" name="New Phytol.">
        <title>Phylogenomics of Endogonaceae and evolution of mycorrhizas within Mucoromycota.</title>
        <authorList>
            <person name="Chang Y."/>
            <person name="Desiro A."/>
            <person name="Na H."/>
            <person name="Sandor L."/>
            <person name="Lipzen A."/>
            <person name="Clum A."/>
            <person name="Barry K."/>
            <person name="Grigoriev I.V."/>
            <person name="Martin F.M."/>
            <person name="Stajich J.E."/>
            <person name="Smith M.E."/>
            <person name="Bonito G."/>
            <person name="Spatafora J.W."/>
        </authorList>
    </citation>
    <scope>NUCLEOTIDE SEQUENCE [LARGE SCALE GENOMIC DNA]</scope>
    <source>
        <strain evidence="2 3">GMNB39</strain>
    </source>
</reference>
<evidence type="ECO:0000313" key="3">
    <source>
        <dbReference type="Proteomes" id="UP000268093"/>
    </source>
</evidence>
<keyword evidence="1" id="KW-1133">Transmembrane helix</keyword>
<sequence>MTSYCADPEASYIHPSSHKANSKAALILIPRNRAYEGRTFLCDLQEVSAFESGLEADKFYRRDHQLHHRDFPRSSLLHVDISKFIINFSPQIFLILALYQQYEALSWPIFVGFAVAVVVWPLQTFISTRFRM</sequence>
<keyword evidence="1" id="KW-0812">Transmembrane</keyword>
<dbReference type="Proteomes" id="UP000268093">
    <property type="component" value="Unassembled WGS sequence"/>
</dbReference>
<gene>
    <name evidence="2" type="ORF">BC936DRAFT_147459</name>
</gene>
<protein>
    <submittedName>
        <fullName evidence="2">Uncharacterized protein</fullName>
    </submittedName>
</protein>